<reference evidence="1 2" key="1">
    <citation type="submission" date="2016-07" db="EMBL/GenBank/DDBJ databases">
        <title>Comparative genomics of the entomopathogenic fungus Beauveria bassiana.</title>
        <authorList>
            <person name="Valero Jimenez C.A."/>
            <person name="Zwaan B.J."/>
            <person name="Van Kan J.A."/>
            <person name="Takken W."/>
            <person name="Debets A.J."/>
            <person name="Schoustra S.E."/>
            <person name="Koenraadt C.J."/>
        </authorList>
    </citation>
    <scope>NUCLEOTIDE SEQUENCE [LARGE SCALE GENOMIC DNA]</scope>
    <source>
        <strain evidence="1 2">ARSEF 8028</strain>
    </source>
</reference>
<proteinExistence type="predicted"/>
<evidence type="ECO:0000313" key="2">
    <source>
        <dbReference type="Proteomes" id="UP000237441"/>
    </source>
</evidence>
<comment type="caution">
    <text evidence="1">The sequence shown here is derived from an EMBL/GenBank/DDBJ whole genome shotgun (WGS) entry which is preliminary data.</text>
</comment>
<dbReference type="EMBL" id="JRHA01000007">
    <property type="protein sequence ID" value="PQK16901.1"/>
    <property type="molecule type" value="Genomic_DNA"/>
</dbReference>
<organism evidence="1 2">
    <name type="scientific">Beauveria bassiana</name>
    <name type="common">White muscardine disease fungus</name>
    <name type="synonym">Tritirachium shiotae</name>
    <dbReference type="NCBI Taxonomy" id="176275"/>
    <lineage>
        <taxon>Eukaryota</taxon>
        <taxon>Fungi</taxon>
        <taxon>Dikarya</taxon>
        <taxon>Ascomycota</taxon>
        <taxon>Pezizomycotina</taxon>
        <taxon>Sordariomycetes</taxon>
        <taxon>Hypocreomycetidae</taxon>
        <taxon>Hypocreales</taxon>
        <taxon>Cordycipitaceae</taxon>
        <taxon>Beauveria</taxon>
    </lineage>
</organism>
<dbReference type="AlphaFoldDB" id="A0A2S7YL35"/>
<sequence>MMTEDFLGLSKFRLRRFLLYLKDSLCVGVRGVLALEPRGQATARGRNRLRFLSGGVGQGSRHREKHAALSSFVRIGELEPHRRRRNWGI</sequence>
<protein>
    <submittedName>
        <fullName evidence="1">Uncharacterized protein</fullName>
    </submittedName>
</protein>
<dbReference type="Proteomes" id="UP000237441">
    <property type="component" value="Unassembled WGS sequence"/>
</dbReference>
<gene>
    <name evidence="1" type="ORF">BB8028_0007g01010</name>
</gene>
<name>A0A2S7YL35_BEABA</name>
<accession>A0A2S7YL35</accession>
<evidence type="ECO:0000313" key="1">
    <source>
        <dbReference type="EMBL" id="PQK16901.1"/>
    </source>
</evidence>